<name>A0A8H4UEK2_9HYPO</name>
<evidence type="ECO:0000313" key="2">
    <source>
        <dbReference type="EMBL" id="KAF4975114.1"/>
    </source>
</evidence>
<dbReference type="EMBL" id="JABEYC010000674">
    <property type="protein sequence ID" value="KAF4975114.1"/>
    <property type="molecule type" value="Genomic_DNA"/>
</dbReference>
<organism evidence="2 3">
    <name type="scientific">Fusarium zealandicum</name>
    <dbReference type="NCBI Taxonomy" id="1053134"/>
    <lineage>
        <taxon>Eukaryota</taxon>
        <taxon>Fungi</taxon>
        <taxon>Dikarya</taxon>
        <taxon>Ascomycota</taxon>
        <taxon>Pezizomycotina</taxon>
        <taxon>Sordariomycetes</taxon>
        <taxon>Hypocreomycetidae</taxon>
        <taxon>Hypocreales</taxon>
        <taxon>Nectriaceae</taxon>
        <taxon>Fusarium</taxon>
        <taxon>Fusarium staphyleae species complex</taxon>
    </lineage>
</organism>
<reference evidence="2" key="2">
    <citation type="submission" date="2020-05" db="EMBL/GenBank/DDBJ databases">
        <authorList>
            <person name="Kim H.-S."/>
            <person name="Proctor R.H."/>
            <person name="Brown D.W."/>
        </authorList>
    </citation>
    <scope>NUCLEOTIDE SEQUENCE</scope>
    <source>
        <strain evidence="2">NRRL 22465</strain>
    </source>
</reference>
<feature type="compositionally biased region" description="Low complexity" evidence="1">
    <location>
        <begin position="171"/>
        <end position="187"/>
    </location>
</feature>
<evidence type="ECO:0000313" key="3">
    <source>
        <dbReference type="Proteomes" id="UP000635477"/>
    </source>
</evidence>
<protein>
    <submittedName>
        <fullName evidence="2">Uncharacterized protein</fullName>
    </submittedName>
</protein>
<sequence>MPEYPAAGNATGGDPKAPAMGWDARYGKRYVNPTNPLPLVQDPPCGWGRQVETGLWGLWGRANEGCPLTVDGPVRERALAARVREIIDVDCGSCGLSHKGKTGAFSPESADAIDGYLGFTMVLIGGQKTSQYQGPNPQVPTGPFSAGRYFTPSSESLSSLPRAPETPAPSSPGQVPSSAAAQAQAVDPLPVDTSGARLDYLPAYPMPIPLVCGRALVPHRVQPQFHRIYTANPVSPLRRHLLRPTITRPGLATTDLGVACRISLAPH</sequence>
<evidence type="ECO:0000256" key="1">
    <source>
        <dbReference type="SAM" id="MobiDB-lite"/>
    </source>
</evidence>
<proteinExistence type="predicted"/>
<dbReference type="AlphaFoldDB" id="A0A8H4UEK2"/>
<accession>A0A8H4UEK2</accession>
<feature type="region of interest" description="Disordered" evidence="1">
    <location>
        <begin position="129"/>
        <end position="187"/>
    </location>
</feature>
<comment type="caution">
    <text evidence="2">The sequence shown here is derived from an EMBL/GenBank/DDBJ whole genome shotgun (WGS) entry which is preliminary data.</text>
</comment>
<gene>
    <name evidence="2" type="ORF">FZEAL_8062</name>
</gene>
<reference evidence="2" key="1">
    <citation type="journal article" date="2020" name="BMC Genomics">
        <title>Correction to: Identification and distribution of gene clusters required for synthesis of sphingolipid metabolism inhibitors in diverse species of the filamentous fungus Fusarium.</title>
        <authorList>
            <person name="Kim H.S."/>
            <person name="Lohmar J.M."/>
            <person name="Busman M."/>
            <person name="Brown D.W."/>
            <person name="Naumann T.A."/>
            <person name="Divon H.H."/>
            <person name="Lysoe E."/>
            <person name="Uhlig S."/>
            <person name="Proctor R.H."/>
        </authorList>
    </citation>
    <scope>NUCLEOTIDE SEQUENCE</scope>
    <source>
        <strain evidence="2">NRRL 22465</strain>
    </source>
</reference>
<dbReference type="Proteomes" id="UP000635477">
    <property type="component" value="Unassembled WGS sequence"/>
</dbReference>
<keyword evidence="3" id="KW-1185">Reference proteome</keyword>